<comment type="similarity">
    <text evidence="2">Belongs to the glycosyl hydrolase 20 family.</text>
</comment>
<dbReference type="InterPro" id="IPR011009">
    <property type="entry name" value="Kinase-like_dom_sf"/>
</dbReference>
<dbReference type="Gene3D" id="1.10.510.10">
    <property type="entry name" value="Transferase(Phosphotransferase) domain 1"/>
    <property type="match status" value="1"/>
</dbReference>
<dbReference type="PANTHER" id="PTHR22600">
    <property type="entry name" value="BETA-HEXOSAMINIDASE"/>
    <property type="match status" value="1"/>
</dbReference>
<dbReference type="PANTHER" id="PTHR22600:SF26">
    <property type="entry name" value="BETA-N-ACETYLHEXOSAMINIDASE"/>
    <property type="match status" value="1"/>
</dbReference>
<name>A0A1C7LJX7_GRIFR</name>
<keyword evidence="5" id="KW-0378">Hydrolase</keyword>
<dbReference type="InterPro" id="IPR015883">
    <property type="entry name" value="Glyco_hydro_20_cat"/>
</dbReference>
<evidence type="ECO:0000313" key="9">
    <source>
        <dbReference type="Proteomes" id="UP000092993"/>
    </source>
</evidence>
<feature type="domain" description="Glycoside hydrolase family 20 catalytic" evidence="7">
    <location>
        <begin position="421"/>
        <end position="552"/>
    </location>
</feature>
<dbReference type="STRING" id="5627.A0A1C7LJX7"/>
<dbReference type="SMR" id="A0A1C7LJX7"/>
<keyword evidence="9" id="KW-1185">Reference proteome</keyword>
<gene>
    <name evidence="8" type="primary">HEXO2_2</name>
    <name evidence="8" type="ORF">A0H81_14910</name>
</gene>
<evidence type="ECO:0000256" key="2">
    <source>
        <dbReference type="ARBA" id="ARBA00006285"/>
    </source>
</evidence>
<dbReference type="InterPro" id="IPR025705">
    <property type="entry name" value="Beta_hexosaminidase_sua/sub"/>
</dbReference>
<dbReference type="Gene3D" id="3.20.20.80">
    <property type="entry name" value="Glycosidases"/>
    <property type="match status" value="2"/>
</dbReference>
<proteinExistence type="inferred from homology"/>
<keyword evidence="4" id="KW-0732">Signal</keyword>
<comment type="caution">
    <text evidence="8">The sequence shown here is derived from an EMBL/GenBank/DDBJ whole genome shotgun (WGS) entry which is preliminary data.</text>
</comment>
<dbReference type="Pfam" id="PF00728">
    <property type="entry name" value="Glyco_hydro_20"/>
    <property type="match status" value="2"/>
</dbReference>
<evidence type="ECO:0000256" key="3">
    <source>
        <dbReference type="ARBA" id="ARBA00012663"/>
    </source>
</evidence>
<dbReference type="EC" id="3.2.1.52" evidence="3"/>
<dbReference type="EMBL" id="LUGG01000056">
    <property type="protein sequence ID" value="OBZ65102.1"/>
    <property type="molecule type" value="Genomic_DNA"/>
</dbReference>
<feature type="domain" description="Glycoside hydrolase family 20 catalytic" evidence="7">
    <location>
        <begin position="560"/>
        <end position="743"/>
    </location>
</feature>
<dbReference type="SUPFAM" id="SSF56112">
    <property type="entry name" value="Protein kinase-like (PK-like)"/>
    <property type="match status" value="1"/>
</dbReference>
<comment type="catalytic activity">
    <reaction evidence="1">
        <text>Hydrolysis of terminal non-reducing N-acetyl-D-hexosamine residues in N-acetyl-beta-D-hexosaminides.</text>
        <dbReference type="EC" id="3.2.1.52"/>
    </reaction>
</comment>
<reference evidence="8 9" key="1">
    <citation type="submission" date="2016-03" db="EMBL/GenBank/DDBJ databases">
        <title>Whole genome sequencing of Grifola frondosa 9006-11.</title>
        <authorList>
            <person name="Min B."/>
            <person name="Park H."/>
            <person name="Kim J.-G."/>
            <person name="Cho H."/>
            <person name="Oh Y.-L."/>
            <person name="Kong W.-S."/>
            <person name="Choi I.-G."/>
        </authorList>
    </citation>
    <scope>NUCLEOTIDE SEQUENCE [LARGE SCALE GENOMIC DNA]</scope>
    <source>
        <strain evidence="8 9">9006-11</strain>
    </source>
</reference>
<evidence type="ECO:0000313" key="8">
    <source>
        <dbReference type="EMBL" id="OBZ65102.1"/>
    </source>
</evidence>
<dbReference type="SUPFAM" id="SSF51445">
    <property type="entry name" value="(Trans)glycosidases"/>
    <property type="match status" value="1"/>
</dbReference>
<dbReference type="GO" id="GO:0005975">
    <property type="term" value="P:carbohydrate metabolic process"/>
    <property type="evidence" value="ECO:0007669"/>
    <property type="project" value="InterPro"/>
</dbReference>
<dbReference type="OrthoDB" id="428480at2759"/>
<evidence type="ECO:0000256" key="6">
    <source>
        <dbReference type="PIRSR" id="PIRSR625705-1"/>
    </source>
</evidence>
<dbReference type="InterPro" id="IPR017853">
    <property type="entry name" value="GH"/>
</dbReference>
<accession>A0A1C7LJX7</accession>
<dbReference type="PRINTS" id="PR00738">
    <property type="entry name" value="GLHYDRLASE20"/>
</dbReference>
<sequence>MSFETFFWGEAELAALDSRNFKRNRGGKLDFRNRVLALDHESYPEFHFVVRAVPKKSDCQEIHCIEKLLQAHSSRNHTIPMELVECPDSYLIMMAFLARSDCIYNEPISVLFDFTAQILEGVQFMQEQHIAFIDVAPSNVVYAPHNPIGFGLLRATPGRFYFIDFGSAHLLPTGPGCGLVITDYKTAGGHYEPPEGEDSIDPYAYDVFAVGETVRQICELKKQDGMSVPSALLDYIDLLTAPIPSDRPSIQRAIRLFRVFRFWMLCADWLHKAFTWDMSITLLCEVGDQVVIDRFASGTVAFGINLHTTYYAYVLKYLDQHQQKSRINSSAHRSRRLSMNGRPHRDHLGRIHARITLYVRGRFWVTHGLVKGSCGSSPHDPGPAFCRTVITLLWTLAVWYDYNGTKYTLEAPITVEDEPAFAYRGFSFDTSRNLHSPHAGCDVMGQVSRSTSLSSMMNHNSTQLNVLYWHVIDSQSFPLEVIAFPELSAKGAYSPDEVYTEADVQQIVAYANEHGIDVIMELDSPGHTTAIAAGHPEHVACANKSPWAAYASEPPAGKLPGTMASAGGDEVNLLCWAEDSKTQADLAKFGGTIEQALDGFVRAIQGVIKDLSKVPFIKSDMVLSHNVTVVNDTVVVVWQTSADAAAVAARNLRFIHQPSDFFYLDCGGGEWLGNDVLGNSWCDPFKTWQRAYSFDPLANLTASQYHLVLGGQMPLWSEQSSPENLDSIVWPRLASGAEVFWTGSTLPDGSPRIGTNATSGTRAFARINELRYRLVDRGIRAIALQPKCRSYRVIVTCTSLKPIYMPTVLITQQRLIIWSNAKIELDLEAPG</sequence>
<dbReference type="GO" id="GO:0030203">
    <property type="term" value="P:glycosaminoglycan metabolic process"/>
    <property type="evidence" value="ECO:0007669"/>
    <property type="project" value="TreeGrafter"/>
</dbReference>
<evidence type="ECO:0000256" key="5">
    <source>
        <dbReference type="ARBA" id="ARBA00022801"/>
    </source>
</evidence>
<evidence type="ECO:0000259" key="7">
    <source>
        <dbReference type="Pfam" id="PF00728"/>
    </source>
</evidence>
<evidence type="ECO:0000256" key="1">
    <source>
        <dbReference type="ARBA" id="ARBA00001231"/>
    </source>
</evidence>
<evidence type="ECO:0000256" key="4">
    <source>
        <dbReference type="ARBA" id="ARBA00022729"/>
    </source>
</evidence>
<dbReference type="AlphaFoldDB" id="A0A1C7LJX7"/>
<dbReference type="Proteomes" id="UP000092993">
    <property type="component" value="Unassembled WGS sequence"/>
</dbReference>
<dbReference type="GO" id="GO:0016020">
    <property type="term" value="C:membrane"/>
    <property type="evidence" value="ECO:0007669"/>
    <property type="project" value="TreeGrafter"/>
</dbReference>
<feature type="active site" description="Proton donor" evidence="6">
    <location>
        <position position="570"/>
    </location>
</feature>
<protein>
    <recommendedName>
        <fullName evidence="3">beta-N-acetylhexosaminidase</fullName>
        <ecNumber evidence="3">3.2.1.52</ecNumber>
    </recommendedName>
</protein>
<dbReference type="GO" id="GO:0004563">
    <property type="term" value="F:beta-N-acetylhexosaminidase activity"/>
    <property type="evidence" value="ECO:0007669"/>
    <property type="project" value="UniProtKB-EC"/>
</dbReference>
<organism evidence="8 9">
    <name type="scientific">Grifola frondosa</name>
    <name type="common">Maitake</name>
    <name type="synonym">Polyporus frondosus</name>
    <dbReference type="NCBI Taxonomy" id="5627"/>
    <lineage>
        <taxon>Eukaryota</taxon>
        <taxon>Fungi</taxon>
        <taxon>Dikarya</taxon>
        <taxon>Basidiomycota</taxon>
        <taxon>Agaricomycotina</taxon>
        <taxon>Agaricomycetes</taxon>
        <taxon>Polyporales</taxon>
        <taxon>Grifolaceae</taxon>
        <taxon>Grifola</taxon>
    </lineage>
</organism>